<dbReference type="VEuPathDB" id="FungiDB:H257_01980"/>
<dbReference type="VEuPathDB" id="FungiDB:H257_01981"/>
<dbReference type="CDD" id="cd00060">
    <property type="entry name" value="FHA"/>
    <property type="match status" value="1"/>
</dbReference>
<dbReference type="InterPro" id="IPR050923">
    <property type="entry name" value="Cell_Proc_Reg/RNA_Proc"/>
</dbReference>
<dbReference type="EMBL" id="QUTE01008624">
    <property type="protein sequence ID" value="RHZ23587.1"/>
    <property type="molecule type" value="Genomic_DNA"/>
</dbReference>
<evidence type="ECO:0000256" key="1">
    <source>
        <dbReference type="SAM" id="MobiDB-lite"/>
    </source>
</evidence>
<dbReference type="InterPro" id="IPR000253">
    <property type="entry name" value="FHA_dom"/>
</dbReference>
<gene>
    <name evidence="4" type="ORF">DYB26_005024</name>
    <name evidence="3" type="ORF">DYB31_006173</name>
</gene>
<evidence type="ECO:0000313" key="3">
    <source>
        <dbReference type="EMBL" id="RHZ23587.1"/>
    </source>
</evidence>
<dbReference type="Pfam" id="PF16100">
    <property type="entry name" value="RMI2"/>
    <property type="match status" value="1"/>
</dbReference>
<sequence length="738" mass="82440">MLPSSSRSPIPSVALTPTKKRLAKPQPPQRSFLQRWNEVPSPVAKSLESFIQDPNLVEKLKIVSLPSMETPVVWRSRDAAELCIAVDPTIFQWLPNALVAQEGEWTVLLDEDFDAKAALAPIPLPPPHKHDDDDDDQRIERSEATSSASSSDIEENECEHATVTTVAAHKHRHRPKSILKKSVVTHPMAPVMAVGSSQFSLRKDPKRCINDLAKVKVALNCDHMTNNSFHSLGTAAYSCVRCGVRIDSSSKAYLFVQALDVAMFEYPLLTLRPKLLQLLSRLEIGLEDLQSFCRQHRVEVETTAALLIQRMALLHIRRKRDRNAASQVLDSMKAFERRQRRRQCARELLQLQCRIRRKPIKLQHIVETAVSLAQLPIDDIRDDKFQFTAMRGSTALGAFEQAAMTPASEVMMQSSSQLTPPLLASGTTSSCRLVVESSPVVLPRTSPDSPEIYRCFAPQCGGQKFHNKKWFAQHMDKHATAKKRRQDESAFLARMRSQALPALRQHVIVPPPVPLPTPNCRLPQLNNPKSASMLMQLVRLDASCASDAQVIRIHNDDVTTNGMVLGRSAKHCDVIVDCPKYPGLVSKQHLRVIVVENTAVMVEDLGSKNGTYVNGNKQNQRTELHVGDTIELGRVKHRTESGVIPRFAVDDGTGVVWIDIQSLIKSNPSLNFRVGEYVMIIGPVLGSLGVPEPSPERIQAHQVIPLAAKDVHRECLWFLEVIEYWSHAVRTRPIEIDG</sequence>
<accession>A0A397FBZ9</accession>
<dbReference type="Gene3D" id="2.60.200.20">
    <property type="match status" value="1"/>
</dbReference>
<dbReference type="SMART" id="SM00240">
    <property type="entry name" value="FHA"/>
    <property type="match status" value="1"/>
</dbReference>
<dbReference type="AlphaFoldDB" id="A0A397FBZ9"/>
<evidence type="ECO:0000313" key="4">
    <source>
        <dbReference type="EMBL" id="RHZ28144.1"/>
    </source>
</evidence>
<evidence type="ECO:0000313" key="5">
    <source>
        <dbReference type="Proteomes" id="UP000266196"/>
    </source>
</evidence>
<dbReference type="PROSITE" id="PS50006">
    <property type="entry name" value="FHA_DOMAIN"/>
    <property type="match status" value="1"/>
</dbReference>
<proteinExistence type="predicted"/>
<feature type="region of interest" description="Disordered" evidence="1">
    <location>
        <begin position="119"/>
        <end position="156"/>
    </location>
</feature>
<organism evidence="3 5">
    <name type="scientific">Aphanomyces astaci</name>
    <name type="common">Crayfish plague agent</name>
    <dbReference type="NCBI Taxonomy" id="112090"/>
    <lineage>
        <taxon>Eukaryota</taxon>
        <taxon>Sar</taxon>
        <taxon>Stramenopiles</taxon>
        <taxon>Oomycota</taxon>
        <taxon>Saprolegniomycetes</taxon>
        <taxon>Saprolegniales</taxon>
        <taxon>Verrucalvaceae</taxon>
        <taxon>Aphanomyces</taxon>
    </lineage>
</organism>
<dbReference type="InterPro" id="IPR008984">
    <property type="entry name" value="SMAD_FHA_dom_sf"/>
</dbReference>
<dbReference type="PANTHER" id="PTHR23308">
    <property type="entry name" value="NUCLEAR INHIBITOR OF PROTEIN PHOSPHATASE-1"/>
    <property type="match status" value="1"/>
</dbReference>
<name>A0A397FBZ9_APHAT</name>
<comment type="caution">
    <text evidence="3">The sequence shown here is derived from an EMBL/GenBank/DDBJ whole genome shotgun (WGS) entry which is preliminary data.</text>
</comment>
<feature type="domain" description="FHA" evidence="2">
    <location>
        <begin position="563"/>
        <end position="618"/>
    </location>
</feature>
<dbReference type="SUPFAM" id="SSF49879">
    <property type="entry name" value="SMAD/FHA domain"/>
    <property type="match status" value="1"/>
</dbReference>
<dbReference type="Proteomes" id="UP000266196">
    <property type="component" value="Unassembled WGS sequence"/>
</dbReference>
<dbReference type="EMBL" id="QUTF01011529">
    <property type="protein sequence ID" value="RHZ28144.1"/>
    <property type="molecule type" value="Genomic_DNA"/>
</dbReference>
<dbReference type="Proteomes" id="UP000286510">
    <property type="component" value="Unassembled WGS sequence"/>
</dbReference>
<dbReference type="Pfam" id="PF00498">
    <property type="entry name" value="FHA"/>
    <property type="match status" value="1"/>
</dbReference>
<evidence type="ECO:0000313" key="6">
    <source>
        <dbReference type="Proteomes" id="UP000286510"/>
    </source>
</evidence>
<dbReference type="InterPro" id="IPR032245">
    <property type="entry name" value="RMI2"/>
</dbReference>
<feature type="region of interest" description="Disordered" evidence="1">
    <location>
        <begin position="1"/>
        <end position="31"/>
    </location>
</feature>
<reference evidence="5 6" key="1">
    <citation type="submission" date="2018-08" db="EMBL/GenBank/DDBJ databases">
        <title>Aphanomyces genome sequencing and annotation.</title>
        <authorList>
            <person name="Minardi D."/>
            <person name="Oidtmann B."/>
            <person name="Van Der Giezen M."/>
            <person name="Studholme D.J."/>
        </authorList>
    </citation>
    <scope>NUCLEOTIDE SEQUENCE [LARGE SCALE GENOMIC DNA]</scope>
    <source>
        <strain evidence="3 5">197901</strain>
        <strain evidence="4 6">FDL457</strain>
    </source>
</reference>
<protein>
    <recommendedName>
        <fullName evidence="2">FHA domain-containing protein</fullName>
    </recommendedName>
</protein>
<evidence type="ECO:0000259" key="2">
    <source>
        <dbReference type="PROSITE" id="PS50006"/>
    </source>
</evidence>